<evidence type="ECO:0000259" key="5">
    <source>
        <dbReference type="PROSITE" id="PS50109"/>
    </source>
</evidence>
<dbReference type="InterPro" id="IPR036097">
    <property type="entry name" value="HisK_dim/P_sf"/>
</dbReference>
<dbReference type="EMBL" id="LKEJ01000194">
    <property type="protein sequence ID" value="KTB55034.1"/>
    <property type="molecule type" value="Genomic_DNA"/>
</dbReference>
<comment type="caution">
    <text evidence="9">The sequence shown here is derived from an EMBL/GenBank/DDBJ whole genome shotgun (WGS) entry which is preliminary data.</text>
</comment>
<evidence type="ECO:0000259" key="6">
    <source>
        <dbReference type="PROSITE" id="PS50110"/>
    </source>
</evidence>
<dbReference type="Proteomes" id="UP000053048">
    <property type="component" value="Unassembled WGS sequence"/>
</dbReference>
<evidence type="ECO:0000256" key="2">
    <source>
        <dbReference type="ARBA" id="ARBA00012438"/>
    </source>
</evidence>
<evidence type="ECO:0000256" key="1">
    <source>
        <dbReference type="ARBA" id="ARBA00000085"/>
    </source>
</evidence>
<dbReference type="NCBIfam" id="TIGR00229">
    <property type="entry name" value="sensory_box"/>
    <property type="match status" value="1"/>
</dbReference>
<keyword evidence="9" id="KW-0808">Transferase</keyword>
<sequence length="558" mass="61461">MSEDKARVDNAATGDIQHQGRDIFFAAVETTRMPMIVTDPNRPDNPIIFSNRAFLEMTGYAADEIIGTNCRFLQGPETDQSVVQSLRDAIRERTDISTEILNYRKDGSSFWNALFISPVYNDAGDLIYFFASQLDISRRKDAEEALRQAQKMEALGQLTGGIAHDFNNLLQVMGGYIDLIGSAVEKPGIDVQRVQRSVQHAKSAVERASTLTKQLLAFARKQKLQGRVLNLNGLVSTTESLLQRTFGPEVTIETDLEPALKNCRIDPTQAEVALLNIFINARDALIGRASPKVCIETRNLVVDELINVSYDGLLPGRYVSIAVTDNGIGMPASIRDRVMDPFFTTKEEGKGSGMPASIRDRVMDPFFTTKEEGKGSGLGLSMVYGFAKQSGGAARIYTEEGVGTTLRLYFPVDEAGLTHTEAPKAAERRLGSSERILIVEDRADVAELAKMVLDDYGYVSDIVLNAHEALKKFESGNRYDLLFTDLIMPGGMNGVMLAREVKRRYPKVKVLLTTGYAESSIERTDLGGAEFDVISKPCMPHDLARKVRQVLDGPNGIA</sequence>
<dbReference type="Pfam" id="PF13426">
    <property type="entry name" value="PAS_9"/>
    <property type="match status" value="1"/>
</dbReference>
<dbReference type="InterPro" id="IPR000014">
    <property type="entry name" value="PAS"/>
</dbReference>
<dbReference type="Gene3D" id="3.30.450.20">
    <property type="entry name" value="PAS domain"/>
    <property type="match status" value="1"/>
</dbReference>
<feature type="domain" description="PAS" evidence="7">
    <location>
        <begin position="20"/>
        <end position="93"/>
    </location>
</feature>
<evidence type="ECO:0000256" key="4">
    <source>
        <dbReference type="PROSITE-ProRule" id="PRU00169"/>
    </source>
</evidence>
<dbReference type="SUPFAM" id="SSF52172">
    <property type="entry name" value="CheY-like"/>
    <property type="match status" value="1"/>
</dbReference>
<evidence type="ECO:0000256" key="3">
    <source>
        <dbReference type="ARBA" id="ARBA00022553"/>
    </source>
</evidence>
<dbReference type="Pfam" id="PF00072">
    <property type="entry name" value="Response_reg"/>
    <property type="match status" value="1"/>
</dbReference>
<name>A0A0W0H2I7_PSEVI</name>
<gene>
    <name evidence="9" type="ORF">AO067_20725</name>
</gene>
<dbReference type="SMART" id="SM00086">
    <property type="entry name" value="PAC"/>
    <property type="match status" value="1"/>
</dbReference>
<dbReference type="InterPro" id="IPR036890">
    <property type="entry name" value="HATPase_C_sf"/>
</dbReference>
<keyword evidence="3 4" id="KW-0597">Phosphoprotein</keyword>
<dbReference type="Gene3D" id="3.30.565.10">
    <property type="entry name" value="Histidine kinase-like ATPase, C-terminal domain"/>
    <property type="match status" value="2"/>
</dbReference>
<comment type="catalytic activity">
    <reaction evidence="1">
        <text>ATP + protein L-histidine = ADP + protein N-phospho-L-histidine.</text>
        <dbReference type="EC" id="2.7.13.3"/>
    </reaction>
</comment>
<dbReference type="SMART" id="SM00388">
    <property type="entry name" value="HisKA"/>
    <property type="match status" value="1"/>
</dbReference>
<dbReference type="CDD" id="cd00082">
    <property type="entry name" value="HisKA"/>
    <property type="match status" value="1"/>
</dbReference>
<feature type="modified residue" description="4-aspartylphosphate" evidence="4">
    <location>
        <position position="485"/>
    </location>
</feature>
<dbReference type="EC" id="2.7.13.3" evidence="2"/>
<dbReference type="AlphaFoldDB" id="A0A0W0H2I7"/>
<dbReference type="InterPro" id="IPR001610">
    <property type="entry name" value="PAC"/>
</dbReference>
<dbReference type="InterPro" id="IPR005467">
    <property type="entry name" value="His_kinase_dom"/>
</dbReference>
<dbReference type="GO" id="GO:0005524">
    <property type="term" value="F:ATP binding"/>
    <property type="evidence" value="ECO:0007669"/>
    <property type="project" value="UniProtKB-KW"/>
</dbReference>
<dbReference type="GO" id="GO:0000155">
    <property type="term" value="F:phosphorelay sensor kinase activity"/>
    <property type="evidence" value="ECO:0007669"/>
    <property type="project" value="InterPro"/>
</dbReference>
<dbReference type="PROSITE" id="PS50112">
    <property type="entry name" value="PAS"/>
    <property type="match status" value="1"/>
</dbReference>
<dbReference type="SMART" id="SM00091">
    <property type="entry name" value="PAS"/>
    <property type="match status" value="1"/>
</dbReference>
<dbReference type="SUPFAM" id="SSF47384">
    <property type="entry name" value="Homodimeric domain of signal transducing histidine kinase"/>
    <property type="match status" value="1"/>
</dbReference>
<protein>
    <recommendedName>
        <fullName evidence="2">histidine kinase</fullName>
        <ecNumber evidence="2">2.7.13.3</ecNumber>
    </recommendedName>
</protein>
<feature type="domain" description="PAC" evidence="8">
    <location>
        <begin position="94"/>
        <end position="148"/>
    </location>
</feature>
<dbReference type="PRINTS" id="PR00344">
    <property type="entry name" value="BCTRLSENSOR"/>
</dbReference>
<dbReference type="InterPro" id="IPR003661">
    <property type="entry name" value="HisK_dim/P_dom"/>
</dbReference>
<proteinExistence type="predicted"/>
<dbReference type="CDD" id="cd00130">
    <property type="entry name" value="PAS"/>
    <property type="match status" value="1"/>
</dbReference>
<dbReference type="CDD" id="cd18161">
    <property type="entry name" value="REC_hyHK_blue-like"/>
    <property type="match status" value="1"/>
</dbReference>
<dbReference type="InterPro" id="IPR000700">
    <property type="entry name" value="PAS-assoc_C"/>
</dbReference>
<dbReference type="SUPFAM" id="SSF55785">
    <property type="entry name" value="PYP-like sensor domain (PAS domain)"/>
    <property type="match status" value="1"/>
</dbReference>
<keyword evidence="10" id="KW-1185">Reference proteome</keyword>
<dbReference type="InterPro" id="IPR011006">
    <property type="entry name" value="CheY-like_superfamily"/>
</dbReference>
<dbReference type="InterPro" id="IPR003594">
    <property type="entry name" value="HATPase_dom"/>
</dbReference>
<dbReference type="PANTHER" id="PTHR43065:SF42">
    <property type="entry name" value="TWO-COMPONENT SENSOR PPRA"/>
    <property type="match status" value="1"/>
</dbReference>
<organism evidence="9 10">
    <name type="scientific">Pseudomonas viridiflava ICMP 13104</name>
    <dbReference type="NCBI Taxonomy" id="1198305"/>
    <lineage>
        <taxon>Bacteria</taxon>
        <taxon>Pseudomonadati</taxon>
        <taxon>Pseudomonadota</taxon>
        <taxon>Gammaproteobacteria</taxon>
        <taxon>Pseudomonadales</taxon>
        <taxon>Pseudomonadaceae</taxon>
        <taxon>Pseudomonas</taxon>
    </lineage>
</organism>
<dbReference type="PANTHER" id="PTHR43065">
    <property type="entry name" value="SENSOR HISTIDINE KINASE"/>
    <property type="match status" value="1"/>
</dbReference>
<accession>A0A0W0H2I7</accession>
<dbReference type="InterPro" id="IPR001789">
    <property type="entry name" value="Sig_transdc_resp-reg_receiver"/>
</dbReference>
<feature type="domain" description="Response regulatory" evidence="6">
    <location>
        <begin position="435"/>
        <end position="551"/>
    </location>
</feature>
<reference evidence="9 10" key="1">
    <citation type="submission" date="2015-09" db="EMBL/GenBank/DDBJ databases">
        <title>Genome sequence of ICMP 13104.</title>
        <authorList>
            <person name="Visnovsky S."/>
            <person name="Lu A."/>
            <person name="Panda P."/>
            <person name="Pitman A."/>
        </authorList>
    </citation>
    <scope>NUCLEOTIDE SEQUENCE [LARGE SCALE GENOMIC DNA]</scope>
    <source>
        <strain evidence="9 10">ICMP 13104</strain>
    </source>
</reference>
<keyword evidence="9" id="KW-0418">Kinase</keyword>
<dbReference type="InterPro" id="IPR004358">
    <property type="entry name" value="Sig_transdc_His_kin-like_C"/>
</dbReference>
<evidence type="ECO:0000313" key="10">
    <source>
        <dbReference type="Proteomes" id="UP000053048"/>
    </source>
</evidence>
<dbReference type="Gene3D" id="1.10.287.130">
    <property type="match status" value="1"/>
</dbReference>
<dbReference type="Pfam" id="PF02518">
    <property type="entry name" value="HATPase_c"/>
    <property type="match status" value="1"/>
</dbReference>
<evidence type="ECO:0000313" key="9">
    <source>
        <dbReference type="EMBL" id="KTB55034.1"/>
    </source>
</evidence>
<evidence type="ECO:0000259" key="8">
    <source>
        <dbReference type="PROSITE" id="PS50113"/>
    </source>
</evidence>
<dbReference type="SMART" id="SM00448">
    <property type="entry name" value="REC"/>
    <property type="match status" value="1"/>
</dbReference>
<dbReference type="Gene3D" id="3.40.50.2300">
    <property type="match status" value="1"/>
</dbReference>
<dbReference type="PROSITE" id="PS50109">
    <property type="entry name" value="HIS_KIN"/>
    <property type="match status" value="1"/>
</dbReference>
<feature type="domain" description="Histidine kinase" evidence="5">
    <location>
        <begin position="161"/>
        <end position="414"/>
    </location>
</feature>
<evidence type="ECO:0000259" key="7">
    <source>
        <dbReference type="PROSITE" id="PS50112"/>
    </source>
</evidence>
<dbReference type="SMART" id="SM00387">
    <property type="entry name" value="HATPase_c"/>
    <property type="match status" value="1"/>
</dbReference>
<dbReference type="PROSITE" id="PS50110">
    <property type="entry name" value="RESPONSE_REGULATORY"/>
    <property type="match status" value="1"/>
</dbReference>
<dbReference type="PROSITE" id="PS50113">
    <property type="entry name" value="PAC"/>
    <property type="match status" value="1"/>
</dbReference>
<dbReference type="SUPFAM" id="SSF55874">
    <property type="entry name" value="ATPase domain of HSP90 chaperone/DNA topoisomerase II/histidine kinase"/>
    <property type="match status" value="2"/>
</dbReference>
<dbReference type="InterPro" id="IPR035965">
    <property type="entry name" value="PAS-like_dom_sf"/>
</dbReference>